<proteinExistence type="predicted"/>
<feature type="signal peptide" evidence="1">
    <location>
        <begin position="1"/>
        <end position="19"/>
    </location>
</feature>
<dbReference type="AlphaFoldDB" id="A0A6L9MM19"/>
<organism evidence="2 3">
    <name type="scientific">Aurantimonas aggregata</name>
    <dbReference type="NCBI Taxonomy" id="2047720"/>
    <lineage>
        <taxon>Bacteria</taxon>
        <taxon>Pseudomonadati</taxon>
        <taxon>Pseudomonadota</taxon>
        <taxon>Alphaproteobacteria</taxon>
        <taxon>Hyphomicrobiales</taxon>
        <taxon>Aurantimonadaceae</taxon>
        <taxon>Aurantimonas</taxon>
    </lineage>
</organism>
<accession>A0A6L9MM19</accession>
<keyword evidence="1" id="KW-0732">Signal</keyword>
<evidence type="ECO:0000256" key="1">
    <source>
        <dbReference type="SAM" id="SignalP"/>
    </source>
</evidence>
<evidence type="ECO:0000313" key="2">
    <source>
        <dbReference type="EMBL" id="NDV88944.1"/>
    </source>
</evidence>
<dbReference type="Proteomes" id="UP000476332">
    <property type="component" value="Unassembled WGS sequence"/>
</dbReference>
<protein>
    <submittedName>
        <fullName evidence="2">Uncharacterized protein</fullName>
    </submittedName>
</protein>
<gene>
    <name evidence="2" type="ORF">GTW51_19860</name>
</gene>
<feature type="chain" id="PRO_5026830806" evidence="1">
    <location>
        <begin position="20"/>
        <end position="105"/>
    </location>
</feature>
<keyword evidence="3" id="KW-1185">Reference proteome</keyword>
<reference evidence="2 3" key="1">
    <citation type="submission" date="2020-01" db="EMBL/GenBank/DDBJ databases">
        <title>Genomes of bacteria type strains.</title>
        <authorList>
            <person name="Chen J."/>
            <person name="Zhu S."/>
            <person name="Chen J."/>
        </authorList>
    </citation>
    <scope>NUCLEOTIDE SEQUENCE [LARGE SCALE GENOMIC DNA]</scope>
    <source>
        <strain evidence="2 3">KCTC 52919</strain>
    </source>
</reference>
<sequence length="105" mass="11318">MRLIPIALPFLLATTAAHASSDDAWASLNLAVAEKCAAASGLKHAHVSELVLFDDTLNKVATLVTGVFPQRALKGTKGKMLCIYDKRSQKVWLDEATGWSAPNLR</sequence>
<comment type="caution">
    <text evidence="2">The sequence shown here is derived from an EMBL/GenBank/DDBJ whole genome shotgun (WGS) entry which is preliminary data.</text>
</comment>
<dbReference type="EMBL" id="JAAAMJ010000023">
    <property type="protein sequence ID" value="NDV88944.1"/>
    <property type="molecule type" value="Genomic_DNA"/>
</dbReference>
<evidence type="ECO:0000313" key="3">
    <source>
        <dbReference type="Proteomes" id="UP000476332"/>
    </source>
</evidence>
<name>A0A6L9MM19_9HYPH</name>
<dbReference type="RefSeq" id="WP_163045796.1">
    <property type="nucleotide sequence ID" value="NZ_JAAAMJ010000023.1"/>
</dbReference>